<dbReference type="GO" id="GO:0009014">
    <property type="term" value="F:succinyl-diaminopimelate desuccinylase activity"/>
    <property type="evidence" value="ECO:0007669"/>
    <property type="project" value="UniProtKB-UniRule"/>
</dbReference>
<dbReference type="AlphaFoldDB" id="A0A150PED9"/>
<proteinExistence type="predicted"/>
<comment type="caution">
    <text evidence="8">The sequence shown here is derived from an EMBL/GenBank/DDBJ whole genome shotgun (WGS) entry which is preliminary data.</text>
</comment>
<feature type="domain" description="Peptidase M20 dimerisation" evidence="7">
    <location>
        <begin position="173"/>
        <end position="275"/>
    </location>
</feature>
<evidence type="ECO:0000256" key="4">
    <source>
        <dbReference type="ARBA" id="ARBA00022833"/>
    </source>
</evidence>
<dbReference type="Gene3D" id="3.30.70.360">
    <property type="match status" value="1"/>
</dbReference>
<comment type="cofactor">
    <cofactor evidence="1">
        <name>Zn(2+)</name>
        <dbReference type="ChEBI" id="CHEBI:29105"/>
    </cofactor>
</comment>
<dbReference type="EC" id="3.5.1.18" evidence="6"/>
<dbReference type="EMBL" id="JELY01001956">
    <property type="protein sequence ID" value="KYF54063.1"/>
    <property type="molecule type" value="Genomic_DNA"/>
</dbReference>
<dbReference type="SUPFAM" id="SSF53187">
    <property type="entry name" value="Zn-dependent exopeptidases"/>
    <property type="match status" value="1"/>
</dbReference>
<evidence type="ECO:0000256" key="6">
    <source>
        <dbReference type="NCBIfam" id="TIGR01900"/>
    </source>
</evidence>
<dbReference type="InterPro" id="IPR011650">
    <property type="entry name" value="Peptidase_M20_dimer"/>
</dbReference>
<dbReference type="PANTHER" id="PTHR43808:SF31">
    <property type="entry name" value="N-ACETYL-L-CITRULLINE DEACETYLASE"/>
    <property type="match status" value="1"/>
</dbReference>
<dbReference type="InterPro" id="IPR010174">
    <property type="entry name" value="Succinyl-DAP_deSuclase_DapE"/>
</dbReference>
<evidence type="ECO:0000256" key="2">
    <source>
        <dbReference type="ARBA" id="ARBA00022723"/>
    </source>
</evidence>
<dbReference type="GO" id="GO:0006526">
    <property type="term" value="P:L-arginine biosynthetic process"/>
    <property type="evidence" value="ECO:0007669"/>
    <property type="project" value="TreeGrafter"/>
</dbReference>
<dbReference type="SUPFAM" id="SSF55031">
    <property type="entry name" value="Bacterial exopeptidase dimerisation domain"/>
    <property type="match status" value="1"/>
</dbReference>
<dbReference type="PROSITE" id="PS00758">
    <property type="entry name" value="ARGE_DAPE_CPG2_1"/>
    <property type="match status" value="1"/>
</dbReference>
<dbReference type="GO" id="GO:0046872">
    <property type="term" value="F:metal ion binding"/>
    <property type="evidence" value="ECO:0007669"/>
    <property type="project" value="UniProtKB-KW"/>
</dbReference>
<dbReference type="InterPro" id="IPR001261">
    <property type="entry name" value="ArgE/DapE_CS"/>
</dbReference>
<dbReference type="NCBIfam" id="TIGR01900">
    <property type="entry name" value="dapE-gram_pos"/>
    <property type="match status" value="1"/>
</dbReference>
<sequence length="367" mass="39276">MSTRPDQDAAAEAALADTLLWLCSVPSPTGEEQALCAEVADRLGRARLAGPVRRHGDSLVAQVTQGTGGPKIALAGHLDVVRTSHDGPPRIEGDRLYGPGASDMKSGLALMLDLAEGAREDIAGVDLTLVFYAREEGPYLENELALVIEREPGLRALDLAVCLEPSDNKLSLGASGSLHAGLTFRGRTAHSARPWQGENAIYKAGPLLVELAALAPREVEIDGFVYRAVTTATMAQGGRGRNVVPDEFTMNLNHRFPPGTSIQEAQRTIEALVAGRAEITWRDLSPSAPPHASHPLVVALREAGVAAVEPKQAWTDVARFAELGVPAVNFGPGENAQAHQRNEWASLRKLYEGRAILRRWLSALGRN</sequence>
<keyword evidence="3" id="KW-0378">Hydrolase</keyword>
<dbReference type="GO" id="GO:0009089">
    <property type="term" value="P:lysine biosynthetic process via diaminopimelate"/>
    <property type="evidence" value="ECO:0007669"/>
    <property type="project" value="UniProtKB-UniRule"/>
</dbReference>
<dbReference type="Proteomes" id="UP000075420">
    <property type="component" value="Unassembled WGS sequence"/>
</dbReference>
<dbReference type="PANTHER" id="PTHR43808">
    <property type="entry name" value="ACETYLORNITHINE DEACETYLASE"/>
    <property type="match status" value="1"/>
</dbReference>
<evidence type="ECO:0000313" key="8">
    <source>
        <dbReference type="EMBL" id="KYF54063.1"/>
    </source>
</evidence>
<evidence type="ECO:0000256" key="3">
    <source>
        <dbReference type="ARBA" id="ARBA00022801"/>
    </source>
</evidence>
<gene>
    <name evidence="8" type="ORF">BE08_26175</name>
</gene>
<dbReference type="Gene3D" id="3.40.630.10">
    <property type="entry name" value="Zn peptidases"/>
    <property type="match status" value="1"/>
</dbReference>
<organism evidence="8 9">
    <name type="scientific">Sorangium cellulosum</name>
    <name type="common">Polyangium cellulosum</name>
    <dbReference type="NCBI Taxonomy" id="56"/>
    <lineage>
        <taxon>Bacteria</taxon>
        <taxon>Pseudomonadati</taxon>
        <taxon>Myxococcota</taxon>
        <taxon>Polyangia</taxon>
        <taxon>Polyangiales</taxon>
        <taxon>Polyangiaceae</taxon>
        <taxon>Sorangium</taxon>
    </lineage>
</organism>
<protein>
    <recommendedName>
        <fullName evidence="6">Succinyl-diaminopimelate desuccinylase</fullName>
        <ecNumber evidence="6">3.5.1.18</ecNumber>
    </recommendedName>
</protein>
<name>A0A150PED9_SORCE</name>
<evidence type="ECO:0000259" key="7">
    <source>
        <dbReference type="Pfam" id="PF07687"/>
    </source>
</evidence>
<keyword evidence="4" id="KW-0862">Zinc</keyword>
<dbReference type="InterPro" id="IPR036264">
    <property type="entry name" value="Bact_exopeptidase_dim_dom"/>
</dbReference>
<evidence type="ECO:0000313" key="9">
    <source>
        <dbReference type="Proteomes" id="UP000075420"/>
    </source>
</evidence>
<keyword evidence="2" id="KW-0479">Metal-binding</keyword>
<dbReference type="GO" id="GO:0008777">
    <property type="term" value="F:acetylornithine deacetylase activity"/>
    <property type="evidence" value="ECO:0007669"/>
    <property type="project" value="TreeGrafter"/>
</dbReference>
<dbReference type="Pfam" id="PF01546">
    <property type="entry name" value="Peptidase_M20"/>
    <property type="match status" value="1"/>
</dbReference>
<dbReference type="InterPro" id="IPR002933">
    <property type="entry name" value="Peptidase_M20"/>
</dbReference>
<dbReference type="Pfam" id="PF07687">
    <property type="entry name" value="M20_dimer"/>
    <property type="match status" value="1"/>
</dbReference>
<reference evidence="8 9" key="1">
    <citation type="submission" date="2014-02" db="EMBL/GenBank/DDBJ databases">
        <title>The small core and large imbalanced accessory genome model reveals a collaborative survival strategy of Sorangium cellulosum strains in nature.</title>
        <authorList>
            <person name="Han K."/>
            <person name="Peng R."/>
            <person name="Blom J."/>
            <person name="Li Y.-Z."/>
        </authorList>
    </citation>
    <scope>NUCLEOTIDE SEQUENCE [LARGE SCALE GENOMIC DNA]</scope>
    <source>
        <strain evidence="8 9">So0157-25</strain>
    </source>
</reference>
<accession>A0A150PED9</accession>
<dbReference type="InterPro" id="IPR050072">
    <property type="entry name" value="Peptidase_M20A"/>
</dbReference>
<evidence type="ECO:0000256" key="1">
    <source>
        <dbReference type="ARBA" id="ARBA00001947"/>
    </source>
</evidence>
<evidence type="ECO:0000256" key="5">
    <source>
        <dbReference type="ARBA" id="ARBA00023285"/>
    </source>
</evidence>
<keyword evidence="5" id="KW-0170">Cobalt</keyword>